<feature type="domain" description="HD" evidence="1">
    <location>
        <begin position="32"/>
        <end position="118"/>
    </location>
</feature>
<dbReference type="WBParaSite" id="L893_g4608.t1">
    <property type="protein sequence ID" value="L893_g4608.t1"/>
    <property type="gene ID" value="L893_g4608"/>
</dbReference>
<dbReference type="SUPFAM" id="SSF109604">
    <property type="entry name" value="HD-domain/PDEase-like"/>
    <property type="match status" value="1"/>
</dbReference>
<dbReference type="AlphaFoldDB" id="A0A1I8ADE8"/>
<dbReference type="CDD" id="cd00077">
    <property type="entry name" value="HDc"/>
    <property type="match status" value="1"/>
</dbReference>
<dbReference type="Gene3D" id="1.10.3210.10">
    <property type="entry name" value="Hypothetical protein af1432"/>
    <property type="match status" value="1"/>
</dbReference>
<dbReference type="InterPro" id="IPR003607">
    <property type="entry name" value="HD/PDEase_dom"/>
</dbReference>
<accession>A0A1I8ADE8</accession>
<evidence type="ECO:0000259" key="1">
    <source>
        <dbReference type="Pfam" id="PF01966"/>
    </source>
</evidence>
<dbReference type="InterPro" id="IPR006674">
    <property type="entry name" value="HD_domain"/>
</dbReference>
<reference evidence="3" key="1">
    <citation type="submission" date="2016-11" db="UniProtKB">
        <authorList>
            <consortium name="WormBaseParasite"/>
        </authorList>
    </citation>
    <scope>IDENTIFICATION</scope>
</reference>
<keyword evidence="2" id="KW-1185">Reference proteome</keyword>
<name>A0A1I8ADE8_9BILA</name>
<proteinExistence type="predicted"/>
<evidence type="ECO:0000313" key="3">
    <source>
        <dbReference type="WBParaSite" id="L893_g4608.t1"/>
    </source>
</evidence>
<dbReference type="PANTHER" id="PTHR35569:SF1">
    <property type="entry name" value="CYANAMIDE HYDRATASE DDI2-RELATED"/>
    <property type="match status" value="1"/>
</dbReference>
<dbReference type="PANTHER" id="PTHR35569">
    <property type="entry name" value="CYANAMIDE HYDRATASE DDI2-RELATED"/>
    <property type="match status" value="1"/>
</dbReference>
<dbReference type="Proteomes" id="UP000095287">
    <property type="component" value="Unplaced"/>
</dbReference>
<protein>
    <submittedName>
        <fullName evidence="3">HD_domain domain-containing protein</fullName>
    </submittedName>
</protein>
<evidence type="ECO:0000313" key="2">
    <source>
        <dbReference type="Proteomes" id="UP000095287"/>
    </source>
</evidence>
<organism evidence="2 3">
    <name type="scientific">Steinernema glaseri</name>
    <dbReference type="NCBI Taxonomy" id="37863"/>
    <lineage>
        <taxon>Eukaryota</taxon>
        <taxon>Metazoa</taxon>
        <taxon>Ecdysozoa</taxon>
        <taxon>Nematoda</taxon>
        <taxon>Chromadorea</taxon>
        <taxon>Rhabditida</taxon>
        <taxon>Tylenchina</taxon>
        <taxon>Panagrolaimomorpha</taxon>
        <taxon>Strongyloidoidea</taxon>
        <taxon>Steinernematidae</taxon>
        <taxon>Steinernema</taxon>
    </lineage>
</organism>
<sequence>MTLDIHGIKIPDSQLAREITEVVRDTASPLLFHHSSRVFYFAALAGQKRGLKFDAELLYCGCMFHDMGLTHQHSSACERFEVDGANAARDFLCGHGIAQQDIDTVWTAIALHTTPGIPEHMHPVVALVTAGVEMDVLGLTHGHVTSMQATVMAMTPVAIHPSQRNRGLITCSPIVCGRDASSIMTTMMGTAITPLSTADQNSSFTGSVGVKHRITPPTVAAAT</sequence>
<dbReference type="Pfam" id="PF01966">
    <property type="entry name" value="HD"/>
    <property type="match status" value="1"/>
</dbReference>